<keyword evidence="2" id="KW-1185">Reference proteome</keyword>
<reference evidence="1 2" key="1">
    <citation type="submission" date="2020-08" db="EMBL/GenBank/DDBJ databases">
        <title>Plant Genome Project.</title>
        <authorList>
            <person name="Zhang R.-G."/>
        </authorList>
    </citation>
    <scope>NUCLEOTIDE SEQUENCE [LARGE SCALE GENOMIC DNA]</scope>
    <source>
        <tissue evidence="1">Rhizome</tissue>
    </source>
</reference>
<dbReference type="PANTHER" id="PTHR31317">
    <property type="entry name" value="OS08G0163500 PROTEIN"/>
    <property type="match status" value="1"/>
</dbReference>
<evidence type="ECO:0000313" key="1">
    <source>
        <dbReference type="EMBL" id="KAG6471195.1"/>
    </source>
</evidence>
<protein>
    <recommendedName>
        <fullName evidence="3">Formin-like protein 18</fullName>
    </recommendedName>
</protein>
<evidence type="ECO:0000313" key="2">
    <source>
        <dbReference type="Proteomes" id="UP000734854"/>
    </source>
</evidence>
<accession>A0A8J5EPB9</accession>
<organism evidence="1 2">
    <name type="scientific">Zingiber officinale</name>
    <name type="common">Ginger</name>
    <name type="synonym">Amomum zingiber</name>
    <dbReference type="NCBI Taxonomy" id="94328"/>
    <lineage>
        <taxon>Eukaryota</taxon>
        <taxon>Viridiplantae</taxon>
        <taxon>Streptophyta</taxon>
        <taxon>Embryophyta</taxon>
        <taxon>Tracheophyta</taxon>
        <taxon>Spermatophyta</taxon>
        <taxon>Magnoliopsida</taxon>
        <taxon>Liliopsida</taxon>
        <taxon>Zingiberales</taxon>
        <taxon>Zingiberaceae</taxon>
        <taxon>Zingiber</taxon>
    </lineage>
</organism>
<dbReference type="InterPro" id="IPR010410">
    <property type="entry name" value="DUF1005"/>
</dbReference>
<gene>
    <name evidence="1" type="ORF">ZIOFF_072296</name>
</gene>
<dbReference type="EMBL" id="JACMSC010000021">
    <property type="protein sequence ID" value="KAG6471195.1"/>
    <property type="molecule type" value="Genomic_DNA"/>
</dbReference>
<dbReference type="Proteomes" id="UP000734854">
    <property type="component" value="Unassembled WGS sequence"/>
</dbReference>
<proteinExistence type="predicted"/>
<sequence length="426" mass="45084">MDPCPFLRLVVESLALKLPPVAKIAVPGVHPSSTPCFCSIHLQDFPALTAPLPLALGPTSSGANMIDVAAATFVASSRVVISLDPAALQRMSKRPAILTVVVYAGRSGKYACALASGRRLLGQVRVAVDLEATAGRAAVVQSGWVSMGSGQGAARLHLVVRTEPDPRFVFQFGGEPECSPVVYQIQGEGGSGGSGIIRQPVFSCRFSAARRRADRSRSPLRTKFGVRRCFFGSFAGEGENEMREQRKGWTVTIHDLSGSPVAAASVVTPFVPSPGSDRVSRSNPGAWLILRAVGPSTANWKPWGRLEAWRERGSHDAVGYRFELVPDAGTSHACTPATESSSSISVRRGGVFRIDVGVGGCGFVMASTAEGRGKVSRPTVQVGAQHVACMADVALFVALAAAVDLSMDACQPFSQKLRRELCQLQQ</sequence>
<dbReference type="Pfam" id="PF06219">
    <property type="entry name" value="DUF1005"/>
    <property type="match status" value="2"/>
</dbReference>
<dbReference type="AlphaFoldDB" id="A0A8J5EPB9"/>
<dbReference type="PANTHER" id="PTHR31317:SF14">
    <property type="entry name" value="DUF1005 FAMILY PROTEIN (DUF1005)"/>
    <property type="match status" value="1"/>
</dbReference>
<comment type="caution">
    <text evidence="1">The sequence shown here is derived from an EMBL/GenBank/DDBJ whole genome shotgun (WGS) entry which is preliminary data.</text>
</comment>
<name>A0A8J5EPB9_ZINOF</name>
<evidence type="ECO:0008006" key="3">
    <source>
        <dbReference type="Google" id="ProtNLM"/>
    </source>
</evidence>